<dbReference type="GO" id="GO:0005886">
    <property type="term" value="C:plasma membrane"/>
    <property type="evidence" value="ECO:0007669"/>
    <property type="project" value="UniProtKB-SubCell"/>
</dbReference>
<protein>
    <recommendedName>
        <fullName evidence="8">Heme-copper oxidase subunit III family profile domain-containing protein</fullName>
    </recommendedName>
</protein>
<gene>
    <name evidence="9" type="ORF">METZ01_LOCUS155850</name>
</gene>
<proteinExistence type="inferred from homology"/>
<feature type="non-terminal residue" evidence="9">
    <location>
        <position position="133"/>
    </location>
</feature>
<feature type="domain" description="Heme-copper oxidase subunit III family profile" evidence="8">
    <location>
        <begin position="22"/>
        <end position="133"/>
    </location>
</feature>
<dbReference type="InterPro" id="IPR013833">
    <property type="entry name" value="Cyt_c_oxidase_su3_a-hlx"/>
</dbReference>
<evidence type="ECO:0000256" key="3">
    <source>
        <dbReference type="ARBA" id="ARBA00022475"/>
    </source>
</evidence>
<keyword evidence="6 7" id="KW-0472">Membrane</keyword>
<evidence type="ECO:0000256" key="6">
    <source>
        <dbReference type="ARBA" id="ARBA00023136"/>
    </source>
</evidence>
<dbReference type="GO" id="GO:0019646">
    <property type="term" value="P:aerobic electron transport chain"/>
    <property type="evidence" value="ECO:0007669"/>
    <property type="project" value="InterPro"/>
</dbReference>
<sequence>MQTLTTIKSIKTQKEDQFTSYFGMLIALGSFSMLFIALLASYGILRVRSGIWMSNTIETMPLTLAGVNTIVILISSITLFMASKANERENKILTLNQIYTTIIIGLVFLSLQIILWNLLIYDGFTIKTHQAGS</sequence>
<reference evidence="9" key="1">
    <citation type="submission" date="2018-05" db="EMBL/GenBank/DDBJ databases">
        <authorList>
            <person name="Lanie J.A."/>
            <person name="Ng W.-L."/>
            <person name="Kazmierczak K.M."/>
            <person name="Andrzejewski T.M."/>
            <person name="Davidsen T.M."/>
            <person name="Wayne K.J."/>
            <person name="Tettelin H."/>
            <person name="Glass J.I."/>
            <person name="Rusch D."/>
            <person name="Podicherti R."/>
            <person name="Tsui H.-C.T."/>
            <person name="Winkler M.E."/>
        </authorList>
    </citation>
    <scope>NUCLEOTIDE SEQUENCE</scope>
</reference>
<evidence type="ECO:0000259" key="8">
    <source>
        <dbReference type="PROSITE" id="PS50253"/>
    </source>
</evidence>
<name>A0A382ANF5_9ZZZZ</name>
<dbReference type="PROSITE" id="PS50253">
    <property type="entry name" value="COX3"/>
    <property type="match status" value="1"/>
</dbReference>
<evidence type="ECO:0000256" key="4">
    <source>
        <dbReference type="ARBA" id="ARBA00022692"/>
    </source>
</evidence>
<keyword evidence="5 7" id="KW-1133">Transmembrane helix</keyword>
<organism evidence="9">
    <name type="scientific">marine metagenome</name>
    <dbReference type="NCBI Taxonomy" id="408172"/>
    <lineage>
        <taxon>unclassified sequences</taxon>
        <taxon>metagenomes</taxon>
        <taxon>ecological metagenomes</taxon>
    </lineage>
</organism>
<dbReference type="PANTHER" id="PTHR11403">
    <property type="entry name" value="CYTOCHROME C OXIDASE SUBUNIT III"/>
    <property type="match status" value="1"/>
</dbReference>
<feature type="transmembrane region" description="Helical" evidence="7">
    <location>
        <begin position="65"/>
        <end position="86"/>
    </location>
</feature>
<dbReference type="AlphaFoldDB" id="A0A382ANF5"/>
<evidence type="ECO:0000256" key="5">
    <source>
        <dbReference type="ARBA" id="ARBA00022989"/>
    </source>
</evidence>
<feature type="transmembrane region" description="Helical" evidence="7">
    <location>
        <begin position="98"/>
        <end position="119"/>
    </location>
</feature>
<evidence type="ECO:0000256" key="7">
    <source>
        <dbReference type="SAM" id="Phobius"/>
    </source>
</evidence>
<dbReference type="EMBL" id="UINC01026123">
    <property type="protein sequence ID" value="SVB02996.1"/>
    <property type="molecule type" value="Genomic_DNA"/>
</dbReference>
<dbReference type="InterPro" id="IPR035973">
    <property type="entry name" value="Cyt_c_oxidase_su3-like_sf"/>
</dbReference>
<comment type="subcellular location">
    <subcellularLocation>
        <location evidence="1">Cell membrane</location>
        <topology evidence="1">Multi-pass membrane protein</topology>
    </subcellularLocation>
</comment>
<feature type="transmembrane region" description="Helical" evidence="7">
    <location>
        <begin position="21"/>
        <end position="45"/>
    </location>
</feature>
<comment type="similarity">
    <text evidence="2">Belongs to the cytochrome c oxidase subunit 3 family.</text>
</comment>
<dbReference type="InterPro" id="IPR000298">
    <property type="entry name" value="Cyt_c_oxidase-like_su3"/>
</dbReference>
<accession>A0A382ANF5</accession>
<dbReference type="PANTHER" id="PTHR11403:SF2">
    <property type="entry name" value="CYTOCHROME BO(3) UBIQUINOL OXIDASE SUBUNIT 3"/>
    <property type="match status" value="1"/>
</dbReference>
<dbReference type="Gene3D" id="1.20.120.80">
    <property type="entry name" value="Cytochrome c oxidase, subunit III, four-helix bundle"/>
    <property type="match status" value="1"/>
</dbReference>
<keyword evidence="3" id="KW-1003">Cell membrane</keyword>
<evidence type="ECO:0000256" key="2">
    <source>
        <dbReference type="ARBA" id="ARBA00010581"/>
    </source>
</evidence>
<dbReference type="GO" id="GO:0004129">
    <property type="term" value="F:cytochrome-c oxidase activity"/>
    <property type="evidence" value="ECO:0007669"/>
    <property type="project" value="InterPro"/>
</dbReference>
<keyword evidence="4 7" id="KW-0812">Transmembrane</keyword>
<dbReference type="InterPro" id="IPR024791">
    <property type="entry name" value="Cyt_c/ubiquinol_Oxase_su3"/>
</dbReference>
<dbReference type="SUPFAM" id="SSF81452">
    <property type="entry name" value="Cytochrome c oxidase subunit III-like"/>
    <property type="match status" value="1"/>
</dbReference>
<evidence type="ECO:0000256" key="1">
    <source>
        <dbReference type="ARBA" id="ARBA00004651"/>
    </source>
</evidence>
<evidence type="ECO:0000313" key="9">
    <source>
        <dbReference type="EMBL" id="SVB02996.1"/>
    </source>
</evidence>